<dbReference type="RefSeq" id="XP_007775922.1">
    <property type="nucleotide sequence ID" value="XM_007777732.1"/>
</dbReference>
<evidence type="ECO:0000313" key="3">
    <source>
        <dbReference type="Proteomes" id="UP000053558"/>
    </source>
</evidence>
<organism evidence="2 3">
    <name type="scientific">Coniophora puteana (strain RWD-64-598)</name>
    <name type="common">Brown rot fungus</name>
    <dbReference type="NCBI Taxonomy" id="741705"/>
    <lineage>
        <taxon>Eukaryota</taxon>
        <taxon>Fungi</taxon>
        <taxon>Dikarya</taxon>
        <taxon>Basidiomycota</taxon>
        <taxon>Agaricomycotina</taxon>
        <taxon>Agaricomycetes</taxon>
        <taxon>Agaricomycetidae</taxon>
        <taxon>Boletales</taxon>
        <taxon>Coniophorineae</taxon>
        <taxon>Coniophoraceae</taxon>
        <taxon>Coniophora</taxon>
    </lineage>
</organism>
<dbReference type="AlphaFoldDB" id="R7SFN6"/>
<reference evidence="3" key="1">
    <citation type="journal article" date="2012" name="Science">
        <title>The Paleozoic origin of enzymatic lignin decomposition reconstructed from 31 fungal genomes.</title>
        <authorList>
            <person name="Floudas D."/>
            <person name="Binder M."/>
            <person name="Riley R."/>
            <person name="Barry K."/>
            <person name="Blanchette R.A."/>
            <person name="Henrissat B."/>
            <person name="Martinez A.T."/>
            <person name="Otillar R."/>
            <person name="Spatafora J.W."/>
            <person name="Yadav J.S."/>
            <person name="Aerts A."/>
            <person name="Benoit I."/>
            <person name="Boyd A."/>
            <person name="Carlson A."/>
            <person name="Copeland A."/>
            <person name="Coutinho P.M."/>
            <person name="de Vries R.P."/>
            <person name="Ferreira P."/>
            <person name="Findley K."/>
            <person name="Foster B."/>
            <person name="Gaskell J."/>
            <person name="Glotzer D."/>
            <person name="Gorecki P."/>
            <person name="Heitman J."/>
            <person name="Hesse C."/>
            <person name="Hori C."/>
            <person name="Igarashi K."/>
            <person name="Jurgens J.A."/>
            <person name="Kallen N."/>
            <person name="Kersten P."/>
            <person name="Kohler A."/>
            <person name="Kuees U."/>
            <person name="Kumar T.K.A."/>
            <person name="Kuo A."/>
            <person name="LaButti K."/>
            <person name="Larrondo L.F."/>
            <person name="Lindquist E."/>
            <person name="Ling A."/>
            <person name="Lombard V."/>
            <person name="Lucas S."/>
            <person name="Lundell T."/>
            <person name="Martin R."/>
            <person name="McLaughlin D.J."/>
            <person name="Morgenstern I."/>
            <person name="Morin E."/>
            <person name="Murat C."/>
            <person name="Nagy L.G."/>
            <person name="Nolan M."/>
            <person name="Ohm R.A."/>
            <person name="Patyshakuliyeva A."/>
            <person name="Rokas A."/>
            <person name="Ruiz-Duenas F.J."/>
            <person name="Sabat G."/>
            <person name="Salamov A."/>
            <person name="Samejima M."/>
            <person name="Schmutz J."/>
            <person name="Slot J.C."/>
            <person name="St John F."/>
            <person name="Stenlid J."/>
            <person name="Sun H."/>
            <person name="Sun S."/>
            <person name="Syed K."/>
            <person name="Tsang A."/>
            <person name="Wiebenga A."/>
            <person name="Young D."/>
            <person name="Pisabarro A."/>
            <person name="Eastwood D.C."/>
            <person name="Martin F."/>
            <person name="Cullen D."/>
            <person name="Grigoriev I.V."/>
            <person name="Hibbett D.S."/>
        </authorList>
    </citation>
    <scope>NUCLEOTIDE SEQUENCE [LARGE SCALE GENOMIC DNA]</scope>
    <source>
        <strain evidence="3">RWD-64-598 SS2</strain>
    </source>
</reference>
<dbReference type="EMBL" id="JH711605">
    <property type="protein sequence ID" value="EIW73899.1"/>
    <property type="molecule type" value="Genomic_DNA"/>
</dbReference>
<protein>
    <submittedName>
        <fullName evidence="2">Uncharacterized protein</fullName>
    </submittedName>
</protein>
<dbReference type="KEGG" id="cput:CONPUDRAFT_78437"/>
<name>R7SFN6_CONPW</name>
<dbReference type="GeneID" id="19209766"/>
<feature type="region of interest" description="Disordered" evidence="1">
    <location>
        <begin position="50"/>
        <end position="205"/>
    </location>
</feature>
<proteinExistence type="predicted"/>
<keyword evidence="3" id="KW-1185">Reference proteome</keyword>
<sequence length="334" mass="36110">MPPKREPAKQTGKVVDAIPSRSPANQSPLYPPPAGRWDFAAAGIELAARMSAQPASGTSAHSETDPAPQEDNPFDFESKVYHLDAAFGLDEPAGEGEDGGRSTGGATPALPEDPSQSDQAPATDDDDFNFEVPGLGDDNVPAPQGDTALAGTGDRPDITFFRGTDGVPTRSRMPTYGWTGVEEPGPGESRRLTTTLSREPRTSGEVSWVWHPGTIPRPPVFDEMVPAGMTANSYRNFVLTQMMQQPDDSMTAFLLNLFVAHSATKLTALHPETPEAGVGHMISTLENGKDVFWSIYPEFFREMYGSWPPATLGDAIKIAETLMAYDQTKLWKQE</sequence>
<gene>
    <name evidence="2" type="ORF">CONPUDRAFT_78437</name>
</gene>
<evidence type="ECO:0000256" key="1">
    <source>
        <dbReference type="SAM" id="MobiDB-lite"/>
    </source>
</evidence>
<evidence type="ECO:0000313" key="2">
    <source>
        <dbReference type="EMBL" id="EIW73899.1"/>
    </source>
</evidence>
<dbReference type="Proteomes" id="UP000053558">
    <property type="component" value="Unassembled WGS sequence"/>
</dbReference>
<accession>R7SFN6</accession>
<feature type="region of interest" description="Disordered" evidence="1">
    <location>
        <begin position="1"/>
        <end position="36"/>
    </location>
</feature>